<dbReference type="Pfam" id="PF26215">
    <property type="entry name" value="HTH_animal"/>
    <property type="match status" value="1"/>
</dbReference>
<evidence type="ECO:0000259" key="1">
    <source>
        <dbReference type="Pfam" id="PF00078"/>
    </source>
</evidence>
<dbReference type="PANTHER" id="PTHR21301">
    <property type="entry name" value="REVERSE TRANSCRIPTASE"/>
    <property type="match status" value="1"/>
</dbReference>
<dbReference type="PANTHER" id="PTHR21301:SF10">
    <property type="entry name" value="REVERSE TRANSCRIPTASE DOMAIN-CONTAINING PROTEIN"/>
    <property type="match status" value="1"/>
</dbReference>
<dbReference type="InterPro" id="IPR000477">
    <property type="entry name" value="RT_dom"/>
</dbReference>
<feature type="domain" description="Reverse transcriptase" evidence="1">
    <location>
        <begin position="116"/>
        <end position="296"/>
    </location>
</feature>
<dbReference type="AlphaFoldDB" id="A0A164M6K7"/>
<dbReference type="STRING" id="35525.A0A164M6K7"/>
<keyword evidence="4" id="KW-1185">Reference proteome</keyword>
<dbReference type="EMBL" id="LRGB01003056">
    <property type="protein sequence ID" value="KZS04777.1"/>
    <property type="molecule type" value="Genomic_DNA"/>
</dbReference>
<evidence type="ECO:0000259" key="2">
    <source>
        <dbReference type="Pfam" id="PF26215"/>
    </source>
</evidence>
<evidence type="ECO:0000313" key="4">
    <source>
        <dbReference type="Proteomes" id="UP000076858"/>
    </source>
</evidence>
<dbReference type="Pfam" id="PF00078">
    <property type="entry name" value="RVT_1"/>
    <property type="match status" value="1"/>
</dbReference>
<protein>
    <recommendedName>
        <fullName evidence="5">Reverse transcriptase domain-containing protein</fullName>
    </recommendedName>
</protein>
<organism evidence="3 4">
    <name type="scientific">Daphnia magna</name>
    <dbReference type="NCBI Taxonomy" id="35525"/>
    <lineage>
        <taxon>Eukaryota</taxon>
        <taxon>Metazoa</taxon>
        <taxon>Ecdysozoa</taxon>
        <taxon>Arthropoda</taxon>
        <taxon>Crustacea</taxon>
        <taxon>Branchiopoda</taxon>
        <taxon>Diplostraca</taxon>
        <taxon>Cladocera</taxon>
        <taxon>Anomopoda</taxon>
        <taxon>Daphniidae</taxon>
        <taxon>Daphnia</taxon>
    </lineage>
</organism>
<proteinExistence type="predicted"/>
<sequence length="504" mass="57071">MNGDGRYKTSMISRILKSDWDPPEALKESNDLWVELCSTKADKGGKTVIWGREDYKREALRQLGDKDTYMELTQAEAEGYIGKIHKHKILVTNALEKHKCITKAEETGGHRSLAARPIIAAVGSPFKALDEYLAKLTACLLPCIPGSLIDTAALLRDLATVPKLPKEAKLFSADVVSLYPSIDWVEAVDDSTNFYIEHKHVVEKFCEDNNMLPPPPHDIFRYILQTLLENNVFHLQNEKYYRQLKGTAMGCSMSVFMANTFMYRKTRHLIESPPADLLYFGRYIDDIIAVWTGSNEDIPNIFDGEVDDNIKLTFAYGGKTLEALDLLIEIEDDGTLSTRLYRKPTEGTQFVHWTSAHPDNLKSSIPYAQLLRIKRNCSKVSDFIREAETLLRKFENRGYPQKVLDKACSKALLKDRTELLITGGSKKFSVDERFTLVSDYNEALAQPLRVNVRSFYSKLQASPLIVERVERLGQQLPLEPPRIAFRAGKSLGSSLGPIFKKGRR</sequence>
<evidence type="ECO:0008006" key="5">
    <source>
        <dbReference type="Google" id="ProtNLM"/>
    </source>
</evidence>
<dbReference type="InterPro" id="IPR058912">
    <property type="entry name" value="HTH_animal"/>
</dbReference>
<gene>
    <name evidence="3" type="ORF">APZ42_032158</name>
</gene>
<comment type="caution">
    <text evidence="3">The sequence shown here is derived from an EMBL/GenBank/DDBJ whole genome shotgun (WGS) entry which is preliminary data.</text>
</comment>
<name>A0A164M6K7_9CRUS</name>
<feature type="domain" description="Helix-turn-helix" evidence="2">
    <location>
        <begin position="349"/>
        <end position="406"/>
    </location>
</feature>
<evidence type="ECO:0000313" key="3">
    <source>
        <dbReference type="EMBL" id="KZS04777.1"/>
    </source>
</evidence>
<accession>A0A164M6K7</accession>
<dbReference type="Proteomes" id="UP000076858">
    <property type="component" value="Unassembled WGS sequence"/>
</dbReference>
<dbReference type="OrthoDB" id="6379939at2759"/>
<reference evidence="3 4" key="1">
    <citation type="submission" date="2016-03" db="EMBL/GenBank/DDBJ databases">
        <title>EvidentialGene: Evidence-directed Construction of Genes on Genomes.</title>
        <authorList>
            <person name="Gilbert D.G."/>
            <person name="Choi J.-H."/>
            <person name="Mockaitis K."/>
            <person name="Colbourne J."/>
            <person name="Pfrender M."/>
        </authorList>
    </citation>
    <scope>NUCLEOTIDE SEQUENCE [LARGE SCALE GENOMIC DNA]</scope>
    <source>
        <strain evidence="3 4">Xinb3</strain>
        <tissue evidence="3">Complete organism</tissue>
    </source>
</reference>